<proteinExistence type="predicted"/>
<organism evidence="1 2">
    <name type="scientific">Portunus trituberculatus</name>
    <name type="common">Swimming crab</name>
    <name type="synonym">Neptunus trituberculatus</name>
    <dbReference type="NCBI Taxonomy" id="210409"/>
    <lineage>
        <taxon>Eukaryota</taxon>
        <taxon>Metazoa</taxon>
        <taxon>Ecdysozoa</taxon>
        <taxon>Arthropoda</taxon>
        <taxon>Crustacea</taxon>
        <taxon>Multicrustacea</taxon>
        <taxon>Malacostraca</taxon>
        <taxon>Eumalacostraca</taxon>
        <taxon>Eucarida</taxon>
        <taxon>Decapoda</taxon>
        <taxon>Pleocyemata</taxon>
        <taxon>Brachyura</taxon>
        <taxon>Eubrachyura</taxon>
        <taxon>Portunoidea</taxon>
        <taxon>Portunidae</taxon>
        <taxon>Portuninae</taxon>
        <taxon>Portunus</taxon>
    </lineage>
</organism>
<comment type="caution">
    <text evidence="1">The sequence shown here is derived from an EMBL/GenBank/DDBJ whole genome shotgun (WGS) entry which is preliminary data.</text>
</comment>
<protein>
    <submittedName>
        <fullName evidence="1">Uncharacterized protein</fullName>
    </submittedName>
</protein>
<gene>
    <name evidence="1" type="ORF">E2C01_042000</name>
</gene>
<accession>A0A5B7FP04</accession>
<dbReference type="EMBL" id="VSRR010008173">
    <property type="protein sequence ID" value="MPC48232.1"/>
    <property type="molecule type" value="Genomic_DNA"/>
</dbReference>
<dbReference type="Proteomes" id="UP000324222">
    <property type="component" value="Unassembled WGS sequence"/>
</dbReference>
<reference evidence="1 2" key="1">
    <citation type="submission" date="2019-05" db="EMBL/GenBank/DDBJ databases">
        <title>Another draft genome of Portunus trituberculatus and its Hox gene families provides insights of decapod evolution.</title>
        <authorList>
            <person name="Jeong J.-H."/>
            <person name="Song I."/>
            <person name="Kim S."/>
            <person name="Choi T."/>
            <person name="Kim D."/>
            <person name="Ryu S."/>
            <person name="Kim W."/>
        </authorList>
    </citation>
    <scope>NUCLEOTIDE SEQUENCE [LARGE SCALE GENOMIC DNA]</scope>
    <source>
        <tissue evidence="1">Muscle</tissue>
    </source>
</reference>
<sequence>MSPWGFNATPCYIVTRVRCKFKARKGEESDAECFCPQEYPMLCAVTEGNLILFHLAVLPRKAIHFYILLPSKGSAASRYSPREDLASQWRI</sequence>
<keyword evidence="2" id="KW-1185">Reference proteome</keyword>
<name>A0A5B7FP04_PORTR</name>
<evidence type="ECO:0000313" key="1">
    <source>
        <dbReference type="EMBL" id="MPC48232.1"/>
    </source>
</evidence>
<dbReference type="AlphaFoldDB" id="A0A5B7FP04"/>
<evidence type="ECO:0000313" key="2">
    <source>
        <dbReference type="Proteomes" id="UP000324222"/>
    </source>
</evidence>